<evidence type="ECO:0000259" key="2">
    <source>
        <dbReference type="PROSITE" id="PS51035"/>
    </source>
</evidence>
<gene>
    <name evidence="3" type="ORF">L486_02402</name>
</gene>
<dbReference type="OrthoDB" id="333905at2759"/>
<feature type="region of interest" description="Disordered" evidence="1">
    <location>
        <begin position="287"/>
        <end position="379"/>
    </location>
</feature>
<feature type="region of interest" description="Disordered" evidence="1">
    <location>
        <begin position="220"/>
        <end position="272"/>
    </location>
</feature>
<sequence>MFPHPYFTHPAQQRREFATPSPSYSYPHPQSHQQFNFFPQPSPPTPTYDYSSIEEEERAALAHLRSIQRRREEAEAAAAREAAIAREAAARVEREAAIRTELARLERQRQIAQAIRAQQQAEEERRKRAYLEAIERKRAKLLNAQLAAQARRQAAIAAGQARRDEAEARRRACTQARCQRRSPPAAVPTTSRSSTPSAERNEWQELNNIFGPLFGLHLVPDAESPPLTTAETTFQPRSAPEQPKPEAQQSAPAPSAPASTEKKDKKEFPEDINKLLSQFLGLRVDPISESESSSSTNNAKAKDNGTPEGLNGLLGQFGLVFEPEASETEEKKDDTPAPAAPEKKKSTPVPSTSFNVAQPSTVATEKEEETPAQKEVPPFTSLLDQFTDLNPFLRDLLGNFEHALTEELTKKNKTGSKDCQGTCENRCAQSCGEACATEPAKKYKGKARAEGERKEGSKPVPAPTPASVPVSTPATVDSTDSTNSSSSITALDSIESQLESLRSSFTFPPRLSFAHSTSETVSPPLLFNKTNSAYHTQANSYLQLLLKADGISSNGDKEIRKRRKELVRKVEQEIEQLEKQKDEIWESVKAKRDNGEESESDEVDERSWSGSETTSVIGDNEHLQQDQNHEHEHEIEHVENKEEENEHKSYAEVAKPNAGNTSDNQNKEEAVPPVEGTASTIEQPFTPHGQSDVQPETSANDAQPESTPATDDQSKEEIEGYTISITFPTEVEPAQEQSSAPEPEEKKDNVEVEEKKEVEAETETQSKRGVTEEDKRSDKSARVETEEEGYELV</sequence>
<feature type="compositionally biased region" description="Polar residues" evidence="1">
    <location>
        <begin position="348"/>
        <end position="363"/>
    </location>
</feature>
<accession>A0A1B9IW16</accession>
<feature type="compositionally biased region" description="Low complexity" evidence="1">
    <location>
        <begin position="239"/>
        <end position="259"/>
    </location>
</feature>
<feature type="compositionally biased region" description="Polar residues" evidence="1">
    <location>
        <begin position="677"/>
        <end position="711"/>
    </location>
</feature>
<dbReference type="SUPFAM" id="SSF63491">
    <property type="entry name" value="BAG domain"/>
    <property type="match status" value="1"/>
</dbReference>
<evidence type="ECO:0000256" key="1">
    <source>
        <dbReference type="SAM" id="MobiDB-lite"/>
    </source>
</evidence>
<dbReference type="InterPro" id="IPR036533">
    <property type="entry name" value="BAG_dom_sf"/>
</dbReference>
<reference evidence="3 4" key="1">
    <citation type="submission" date="2013-07" db="EMBL/GenBank/DDBJ databases">
        <title>The Genome Sequence of Kwoniella mangroviensis CBS10435.</title>
        <authorList>
            <consortium name="The Broad Institute Genome Sequencing Platform"/>
            <person name="Cuomo C."/>
            <person name="Litvintseva A."/>
            <person name="Chen Y."/>
            <person name="Heitman J."/>
            <person name="Sun S."/>
            <person name="Springer D."/>
            <person name="Dromer F."/>
            <person name="Young S.K."/>
            <person name="Zeng Q."/>
            <person name="Gargeya S."/>
            <person name="Fitzgerald M."/>
            <person name="Abouelleil A."/>
            <person name="Alvarado L."/>
            <person name="Berlin A.M."/>
            <person name="Chapman S.B."/>
            <person name="Dewar J."/>
            <person name="Goldberg J."/>
            <person name="Griggs A."/>
            <person name="Gujja S."/>
            <person name="Hansen M."/>
            <person name="Howarth C."/>
            <person name="Imamovic A."/>
            <person name="Larimer J."/>
            <person name="McCowan C."/>
            <person name="Murphy C."/>
            <person name="Pearson M."/>
            <person name="Priest M."/>
            <person name="Roberts A."/>
            <person name="Saif S."/>
            <person name="Shea T."/>
            <person name="Sykes S."/>
            <person name="Wortman J."/>
            <person name="Nusbaum C."/>
            <person name="Birren B."/>
        </authorList>
    </citation>
    <scope>NUCLEOTIDE SEQUENCE [LARGE SCALE GENOMIC DNA]</scope>
    <source>
        <strain evidence="3 4">CBS 10435</strain>
    </source>
</reference>
<feature type="compositionally biased region" description="Basic and acidic residues" evidence="1">
    <location>
        <begin position="743"/>
        <end position="784"/>
    </location>
</feature>
<dbReference type="PANTHER" id="PTHR48125">
    <property type="entry name" value="LP07818P1"/>
    <property type="match status" value="1"/>
</dbReference>
<feature type="compositionally biased region" description="Basic and acidic residues" evidence="1">
    <location>
        <begin position="575"/>
        <end position="595"/>
    </location>
</feature>
<feature type="region of interest" description="Disordered" evidence="1">
    <location>
        <begin position="161"/>
        <end position="200"/>
    </location>
</feature>
<dbReference type="Proteomes" id="UP000092583">
    <property type="component" value="Unassembled WGS sequence"/>
</dbReference>
<dbReference type="AlphaFoldDB" id="A0A1B9IW16"/>
<feature type="compositionally biased region" description="Polar residues" evidence="1">
    <location>
        <begin position="608"/>
        <end position="617"/>
    </location>
</feature>
<reference evidence="4" key="2">
    <citation type="submission" date="2013-12" db="EMBL/GenBank/DDBJ databases">
        <title>Evolution of pathogenesis and genome organization in the Tremellales.</title>
        <authorList>
            <person name="Cuomo C."/>
            <person name="Litvintseva A."/>
            <person name="Heitman J."/>
            <person name="Chen Y."/>
            <person name="Sun S."/>
            <person name="Springer D."/>
            <person name="Dromer F."/>
            <person name="Young S."/>
            <person name="Zeng Q."/>
            <person name="Chapman S."/>
            <person name="Gujja S."/>
            <person name="Saif S."/>
            <person name="Birren B."/>
        </authorList>
    </citation>
    <scope>NUCLEOTIDE SEQUENCE [LARGE SCALE GENOMIC DNA]</scope>
    <source>
        <strain evidence="4">CBS 10435</strain>
    </source>
</reference>
<dbReference type="STRING" id="1331196.A0A1B9IW16"/>
<feature type="compositionally biased region" description="Basic and acidic residues" evidence="1">
    <location>
        <begin position="328"/>
        <end position="345"/>
    </location>
</feature>
<name>A0A1B9IW16_9TREE</name>
<dbReference type="GO" id="GO:0051087">
    <property type="term" value="F:protein-folding chaperone binding"/>
    <property type="evidence" value="ECO:0007669"/>
    <property type="project" value="InterPro"/>
</dbReference>
<feature type="compositionally biased region" description="Low complexity" evidence="1">
    <location>
        <begin position="20"/>
        <end position="39"/>
    </location>
</feature>
<evidence type="ECO:0000313" key="3">
    <source>
        <dbReference type="EMBL" id="OCF59730.1"/>
    </source>
</evidence>
<feature type="compositionally biased region" description="Basic and acidic residues" evidence="1">
    <location>
        <begin position="260"/>
        <end position="272"/>
    </location>
</feature>
<keyword evidence="4" id="KW-1185">Reference proteome</keyword>
<dbReference type="EMBL" id="KI669460">
    <property type="protein sequence ID" value="OCF59730.1"/>
    <property type="molecule type" value="Genomic_DNA"/>
</dbReference>
<feature type="compositionally biased region" description="Basic and acidic residues" evidence="1">
    <location>
        <begin position="161"/>
        <end position="170"/>
    </location>
</feature>
<protein>
    <recommendedName>
        <fullName evidence="2">BAG domain-containing protein</fullName>
    </recommendedName>
</protein>
<feature type="compositionally biased region" description="Basic and acidic residues" evidence="1">
    <location>
        <begin position="447"/>
        <end position="457"/>
    </location>
</feature>
<evidence type="ECO:0000313" key="4">
    <source>
        <dbReference type="Proteomes" id="UP000092583"/>
    </source>
</evidence>
<dbReference type="InterPro" id="IPR003103">
    <property type="entry name" value="BAG_domain"/>
</dbReference>
<dbReference type="PANTHER" id="PTHR48125:SF12">
    <property type="entry name" value="AT HOOK TRANSCRIPTION FACTOR FAMILY-RELATED"/>
    <property type="match status" value="1"/>
</dbReference>
<feature type="region of interest" description="Disordered" evidence="1">
    <location>
        <begin position="1"/>
        <end position="50"/>
    </location>
</feature>
<dbReference type="Gene3D" id="1.20.58.120">
    <property type="entry name" value="BAG domain"/>
    <property type="match status" value="1"/>
</dbReference>
<feature type="compositionally biased region" description="Polar residues" evidence="1">
    <location>
        <begin position="226"/>
        <end position="236"/>
    </location>
</feature>
<feature type="domain" description="BAG" evidence="2">
    <location>
        <begin position="542"/>
        <end position="581"/>
    </location>
</feature>
<feature type="compositionally biased region" description="Basic and acidic residues" evidence="1">
    <location>
        <begin position="619"/>
        <end position="650"/>
    </location>
</feature>
<feature type="region of interest" description="Disordered" evidence="1">
    <location>
        <begin position="439"/>
        <end position="488"/>
    </location>
</feature>
<organism evidence="3 4">
    <name type="scientific">Kwoniella mangroviensis CBS 10435</name>
    <dbReference type="NCBI Taxonomy" id="1331196"/>
    <lineage>
        <taxon>Eukaryota</taxon>
        <taxon>Fungi</taxon>
        <taxon>Dikarya</taxon>
        <taxon>Basidiomycota</taxon>
        <taxon>Agaricomycotina</taxon>
        <taxon>Tremellomycetes</taxon>
        <taxon>Tremellales</taxon>
        <taxon>Cryptococcaceae</taxon>
        <taxon>Kwoniella</taxon>
    </lineage>
</organism>
<dbReference type="PROSITE" id="PS51035">
    <property type="entry name" value="BAG"/>
    <property type="match status" value="1"/>
</dbReference>
<dbReference type="Pfam" id="PF02179">
    <property type="entry name" value="BAG"/>
    <property type="match status" value="1"/>
</dbReference>
<feature type="compositionally biased region" description="Polar residues" evidence="1">
    <location>
        <begin position="188"/>
        <end position="198"/>
    </location>
</feature>
<feature type="compositionally biased region" description="Low complexity" evidence="1">
    <location>
        <begin position="467"/>
        <end position="488"/>
    </location>
</feature>
<proteinExistence type="predicted"/>
<feature type="region of interest" description="Disordered" evidence="1">
    <location>
        <begin position="575"/>
        <end position="793"/>
    </location>
</feature>